<dbReference type="CDD" id="cd03228">
    <property type="entry name" value="ABCC_MRP_Like"/>
    <property type="match status" value="1"/>
</dbReference>
<dbReference type="AlphaFoldDB" id="A0A4R1KZG0"/>
<dbReference type="Gene3D" id="1.20.1560.10">
    <property type="entry name" value="ABC transporter type 1, transmembrane domain"/>
    <property type="match status" value="1"/>
</dbReference>
<comment type="subcellular location">
    <subcellularLocation>
        <location evidence="1">Cell membrane</location>
        <topology evidence="1">Multi-pass membrane protein</topology>
    </subcellularLocation>
</comment>
<feature type="transmembrane region" description="Helical" evidence="8">
    <location>
        <begin position="124"/>
        <end position="141"/>
    </location>
</feature>
<dbReference type="PANTHER" id="PTHR24221">
    <property type="entry name" value="ATP-BINDING CASSETTE SUB-FAMILY B"/>
    <property type="match status" value="1"/>
</dbReference>
<evidence type="ECO:0000313" key="11">
    <source>
        <dbReference type="EMBL" id="TCK70968.1"/>
    </source>
</evidence>
<accession>A0A4R1KZG0</accession>
<keyword evidence="3 8" id="KW-0812">Transmembrane</keyword>
<evidence type="ECO:0000256" key="4">
    <source>
        <dbReference type="ARBA" id="ARBA00022741"/>
    </source>
</evidence>
<evidence type="ECO:0000259" key="10">
    <source>
        <dbReference type="PROSITE" id="PS50929"/>
    </source>
</evidence>
<dbReference type="SUPFAM" id="SSF90123">
    <property type="entry name" value="ABC transporter transmembrane region"/>
    <property type="match status" value="1"/>
</dbReference>
<proteinExistence type="predicted"/>
<evidence type="ECO:0000313" key="12">
    <source>
        <dbReference type="Proteomes" id="UP000295496"/>
    </source>
</evidence>
<keyword evidence="7 8" id="KW-0472">Membrane</keyword>
<dbReference type="SUPFAM" id="SSF52540">
    <property type="entry name" value="P-loop containing nucleoside triphosphate hydrolases"/>
    <property type="match status" value="1"/>
</dbReference>
<protein>
    <submittedName>
        <fullName evidence="11">ABC-type transport system involved in cytochrome bd biosynthesis fused ATPase/permease subunit</fullName>
    </submittedName>
</protein>
<evidence type="ECO:0000256" key="2">
    <source>
        <dbReference type="ARBA" id="ARBA00022475"/>
    </source>
</evidence>
<dbReference type="InterPro" id="IPR011527">
    <property type="entry name" value="ABC1_TM_dom"/>
</dbReference>
<keyword evidence="5" id="KW-0067">ATP-binding</keyword>
<dbReference type="SMART" id="SM00382">
    <property type="entry name" value="AAA"/>
    <property type="match status" value="1"/>
</dbReference>
<keyword evidence="4" id="KW-0547">Nucleotide-binding</keyword>
<comment type="caution">
    <text evidence="11">The sequence shown here is derived from an EMBL/GenBank/DDBJ whole genome shotgun (WGS) entry which is preliminary data.</text>
</comment>
<dbReference type="InterPro" id="IPR039421">
    <property type="entry name" value="Type_1_exporter"/>
</dbReference>
<dbReference type="InterPro" id="IPR036640">
    <property type="entry name" value="ABC1_TM_sf"/>
</dbReference>
<sequence length="517" mass="57541">MFLSVLKDQHLPFCLSVLLAASASLLLLCGFWLIAQFVADAEFSHLGWTALVWSVAALCSGLSAYLAHRVEGRLAEHLRTQTAQHLSYLPHSTLSRYSNSDLQALLTSDIARIHHLFAHLPSEIAVFIVVPLTAFSLLWLLLGAKTLLILTPALLASLYYVWILPKTSAKDSEARMQVVKRIIELVGDYFKGIKIQRVFGGEQDFLAQYQQQTAKFTSEMLQWVKKVATLSAFAVALLQAVSTFAITYALTYQQPLDIIAAALFFSLSFVTPVLRLGHGIDYLRIGKGALTRIKQFLSEEKIQWGTLTATATPDLTLEVDNACVQFDKTVSAHQPFNLRIEPHKLTVITGRSGCGKSTLLRAIAGLERLSSGEIRLNNTPIFAFDEHYFHQLLRYIPQQIQLPPCTIEQIISIEQPDIDSLRMQQTLSQLGLDYPFNQAADLLSGGERQRLQLAAAFISKAQIFLLDEPTSHLDEHSSQLVIQALRTLQQQGKTLVLVSHSQTLIQQADCVIHLSSI</sequence>
<keyword evidence="12" id="KW-1185">Reference proteome</keyword>
<evidence type="ECO:0000259" key="9">
    <source>
        <dbReference type="PROSITE" id="PS50893"/>
    </source>
</evidence>
<feature type="transmembrane region" description="Helical" evidence="8">
    <location>
        <begin position="147"/>
        <end position="165"/>
    </location>
</feature>
<dbReference type="Pfam" id="PF00664">
    <property type="entry name" value="ABC_membrane"/>
    <property type="match status" value="1"/>
</dbReference>
<feature type="transmembrane region" description="Helical" evidence="8">
    <location>
        <begin position="12"/>
        <end position="34"/>
    </location>
</feature>
<dbReference type="PROSITE" id="PS50929">
    <property type="entry name" value="ABC_TM1F"/>
    <property type="match status" value="1"/>
</dbReference>
<feature type="transmembrane region" description="Helical" evidence="8">
    <location>
        <begin position="46"/>
        <end position="67"/>
    </location>
</feature>
<dbReference type="InterPro" id="IPR027417">
    <property type="entry name" value="P-loop_NTPase"/>
</dbReference>
<dbReference type="GO" id="GO:0140359">
    <property type="term" value="F:ABC-type transporter activity"/>
    <property type="evidence" value="ECO:0007669"/>
    <property type="project" value="InterPro"/>
</dbReference>
<dbReference type="GO" id="GO:0005524">
    <property type="term" value="F:ATP binding"/>
    <property type="evidence" value="ECO:0007669"/>
    <property type="project" value="UniProtKB-KW"/>
</dbReference>
<dbReference type="PANTHER" id="PTHR24221:SF654">
    <property type="entry name" value="ATP-BINDING CASSETTE SUB-FAMILY B MEMBER 6"/>
    <property type="match status" value="1"/>
</dbReference>
<gene>
    <name evidence="11" type="ORF">EV692_0019</name>
</gene>
<evidence type="ECO:0000256" key="1">
    <source>
        <dbReference type="ARBA" id="ARBA00004651"/>
    </source>
</evidence>
<dbReference type="PROSITE" id="PS00211">
    <property type="entry name" value="ABC_TRANSPORTER_1"/>
    <property type="match status" value="1"/>
</dbReference>
<dbReference type="Pfam" id="PF00005">
    <property type="entry name" value="ABC_tran"/>
    <property type="match status" value="1"/>
</dbReference>
<dbReference type="GO" id="GO:0034040">
    <property type="term" value="F:ATPase-coupled lipid transmembrane transporter activity"/>
    <property type="evidence" value="ECO:0007669"/>
    <property type="project" value="TreeGrafter"/>
</dbReference>
<dbReference type="InterPro" id="IPR003593">
    <property type="entry name" value="AAA+_ATPase"/>
</dbReference>
<name>A0A4R1KZG0_9PAST</name>
<dbReference type="EMBL" id="SMGJ01000001">
    <property type="protein sequence ID" value="TCK70968.1"/>
    <property type="molecule type" value="Genomic_DNA"/>
</dbReference>
<dbReference type="GO" id="GO:0016887">
    <property type="term" value="F:ATP hydrolysis activity"/>
    <property type="evidence" value="ECO:0007669"/>
    <property type="project" value="InterPro"/>
</dbReference>
<keyword evidence="6 8" id="KW-1133">Transmembrane helix</keyword>
<evidence type="ECO:0000256" key="3">
    <source>
        <dbReference type="ARBA" id="ARBA00022692"/>
    </source>
</evidence>
<dbReference type="InterPro" id="IPR017871">
    <property type="entry name" value="ABC_transporter-like_CS"/>
</dbReference>
<organism evidence="11 12">
    <name type="scientific">Lonepinella koalarum</name>
    <dbReference type="NCBI Taxonomy" id="53417"/>
    <lineage>
        <taxon>Bacteria</taxon>
        <taxon>Pseudomonadati</taxon>
        <taxon>Pseudomonadota</taxon>
        <taxon>Gammaproteobacteria</taxon>
        <taxon>Pasteurellales</taxon>
        <taxon>Pasteurellaceae</taxon>
        <taxon>Lonepinella</taxon>
    </lineage>
</organism>
<feature type="transmembrane region" description="Helical" evidence="8">
    <location>
        <begin position="258"/>
        <end position="277"/>
    </location>
</feature>
<dbReference type="RefSeq" id="WP_165867186.1">
    <property type="nucleotide sequence ID" value="NZ_CP170642.1"/>
</dbReference>
<evidence type="ECO:0000256" key="5">
    <source>
        <dbReference type="ARBA" id="ARBA00022840"/>
    </source>
</evidence>
<evidence type="ECO:0000256" key="6">
    <source>
        <dbReference type="ARBA" id="ARBA00022989"/>
    </source>
</evidence>
<feature type="domain" description="ABC transporter" evidence="9">
    <location>
        <begin position="317"/>
        <end position="517"/>
    </location>
</feature>
<feature type="transmembrane region" description="Helical" evidence="8">
    <location>
        <begin position="227"/>
        <end position="252"/>
    </location>
</feature>
<feature type="domain" description="ABC transmembrane type-1" evidence="10">
    <location>
        <begin position="15"/>
        <end position="269"/>
    </location>
</feature>
<dbReference type="Proteomes" id="UP000295496">
    <property type="component" value="Unassembled WGS sequence"/>
</dbReference>
<dbReference type="Gene3D" id="3.40.50.300">
    <property type="entry name" value="P-loop containing nucleotide triphosphate hydrolases"/>
    <property type="match status" value="1"/>
</dbReference>
<evidence type="ECO:0000256" key="7">
    <source>
        <dbReference type="ARBA" id="ARBA00023136"/>
    </source>
</evidence>
<keyword evidence="2" id="KW-1003">Cell membrane</keyword>
<dbReference type="PROSITE" id="PS50893">
    <property type="entry name" value="ABC_TRANSPORTER_2"/>
    <property type="match status" value="1"/>
</dbReference>
<dbReference type="GO" id="GO:0005886">
    <property type="term" value="C:plasma membrane"/>
    <property type="evidence" value="ECO:0007669"/>
    <property type="project" value="UniProtKB-SubCell"/>
</dbReference>
<evidence type="ECO:0000256" key="8">
    <source>
        <dbReference type="SAM" id="Phobius"/>
    </source>
</evidence>
<dbReference type="InterPro" id="IPR003439">
    <property type="entry name" value="ABC_transporter-like_ATP-bd"/>
</dbReference>
<reference evidence="11 12" key="1">
    <citation type="submission" date="2019-03" db="EMBL/GenBank/DDBJ databases">
        <title>Genomic Encyclopedia of Type Strains, Phase IV (KMG-IV): sequencing the most valuable type-strain genomes for metagenomic binning, comparative biology and taxonomic classification.</title>
        <authorList>
            <person name="Goeker M."/>
        </authorList>
    </citation>
    <scope>NUCLEOTIDE SEQUENCE [LARGE SCALE GENOMIC DNA]</scope>
    <source>
        <strain evidence="11 12">DSM 10053</strain>
    </source>
</reference>